<dbReference type="PROSITE" id="PS51186">
    <property type="entry name" value="GNAT"/>
    <property type="match status" value="1"/>
</dbReference>
<dbReference type="RefSeq" id="WP_093324288.1">
    <property type="nucleotide sequence ID" value="NZ_FOAF01000002.1"/>
</dbReference>
<protein>
    <recommendedName>
        <fullName evidence="1">N-acetyltransferase domain-containing protein</fullName>
    </recommendedName>
</protein>
<dbReference type="Gene3D" id="3.40.630.30">
    <property type="match status" value="1"/>
</dbReference>
<dbReference type="EMBL" id="FOAF01000002">
    <property type="protein sequence ID" value="SEL38950.1"/>
    <property type="molecule type" value="Genomic_DNA"/>
</dbReference>
<evidence type="ECO:0000313" key="2">
    <source>
        <dbReference type="EMBL" id="SEL38950.1"/>
    </source>
</evidence>
<sequence>MKVVEVSSKSQLKTFIDFPHDLYKDDKNYVPELFIAQRDMLTPGKHPFHNHSYIQLFLAYEGSKLVGRIAAIYNTNHNAFINAKDGFFGFFDTIDDQDVVNALMEKAIDWLKRKGADKMVGPINLSTNDTCGLLVKGFELPPVAMMPYNKSYYEGLLLNTGLKKQTDLLAYLVDRSNINNRSVRLLDALENRLKRSDIKLRKIDKKNLKKDIPKIKELYNSAWDKNLGFVPMTDEEFDFLAKDLSMILDPKYCIIAEQGEKMVGFALGIPDINQILIKIKRGRLLPTGILKLLFGIKHVTGLRVLLLGVIDGYRKLGIEACLYGNLIKNAEGSKIKYAECSWMLEDNYLMNHAIEQINGKQYKRYRLFEKSI</sequence>
<dbReference type="GO" id="GO:0016747">
    <property type="term" value="F:acyltransferase activity, transferring groups other than amino-acyl groups"/>
    <property type="evidence" value="ECO:0007669"/>
    <property type="project" value="InterPro"/>
</dbReference>
<dbReference type="PANTHER" id="PTHR41368:SF1">
    <property type="entry name" value="PROTEIN YGHO"/>
    <property type="match status" value="1"/>
</dbReference>
<dbReference type="SUPFAM" id="SSF55729">
    <property type="entry name" value="Acyl-CoA N-acyltransferases (Nat)"/>
    <property type="match status" value="1"/>
</dbReference>
<name>A0A1H7PSZ8_OLID1</name>
<feature type="domain" description="N-acetyltransferase" evidence="1">
    <location>
        <begin position="1"/>
        <end position="159"/>
    </location>
</feature>
<dbReference type="Proteomes" id="UP000199421">
    <property type="component" value="Unassembled WGS sequence"/>
</dbReference>
<accession>A0A1H7PSZ8</accession>
<dbReference type="InterPro" id="IPR016181">
    <property type="entry name" value="Acyl_CoA_acyltransferase"/>
</dbReference>
<evidence type="ECO:0000259" key="1">
    <source>
        <dbReference type="PROSITE" id="PS51186"/>
    </source>
</evidence>
<evidence type="ECO:0000313" key="3">
    <source>
        <dbReference type="Proteomes" id="UP000199421"/>
    </source>
</evidence>
<dbReference type="STRING" id="407022.SAMN05661044_02350"/>
<gene>
    <name evidence="2" type="ORF">SAMN05661044_02350</name>
</gene>
<dbReference type="InterPro" id="IPR039968">
    <property type="entry name" value="BcerS-like"/>
</dbReference>
<proteinExistence type="predicted"/>
<dbReference type="InterPro" id="IPR000182">
    <property type="entry name" value="GNAT_dom"/>
</dbReference>
<dbReference type="PANTHER" id="PTHR41368">
    <property type="entry name" value="PROTEIN YGHO"/>
    <property type="match status" value="1"/>
</dbReference>
<organism evidence="2 3">
    <name type="scientific">Olivibacter domesticus</name>
    <name type="common">Pseudosphingobacterium domesticum</name>
    <dbReference type="NCBI Taxonomy" id="407022"/>
    <lineage>
        <taxon>Bacteria</taxon>
        <taxon>Pseudomonadati</taxon>
        <taxon>Bacteroidota</taxon>
        <taxon>Sphingobacteriia</taxon>
        <taxon>Sphingobacteriales</taxon>
        <taxon>Sphingobacteriaceae</taxon>
        <taxon>Olivibacter</taxon>
    </lineage>
</organism>
<reference evidence="3" key="1">
    <citation type="submission" date="2016-10" db="EMBL/GenBank/DDBJ databases">
        <authorList>
            <person name="Varghese N."/>
            <person name="Submissions S."/>
        </authorList>
    </citation>
    <scope>NUCLEOTIDE SEQUENCE [LARGE SCALE GENOMIC DNA]</scope>
    <source>
        <strain evidence="3">DSM 18733</strain>
    </source>
</reference>
<dbReference type="OrthoDB" id="9806005at2"/>
<dbReference type="AlphaFoldDB" id="A0A1H7PSZ8"/>
<keyword evidence="3" id="KW-1185">Reference proteome</keyword>